<sequence>MSVTLPARKVLVLVPMPQPRRLPPTKPVGTNLSYEVCAALEAAVINRGLSKRALFEIALRRELGLPDYPAGPPPGQEALPISA</sequence>
<evidence type="ECO:0000313" key="3">
    <source>
        <dbReference type="Proteomes" id="UP000294856"/>
    </source>
</evidence>
<evidence type="ECO:0000256" key="1">
    <source>
        <dbReference type="SAM" id="MobiDB-lite"/>
    </source>
</evidence>
<dbReference type="AlphaFoldDB" id="A0A4R1F2U8"/>
<dbReference type="Proteomes" id="UP000294856">
    <property type="component" value="Unassembled WGS sequence"/>
</dbReference>
<gene>
    <name evidence="2" type="ORF">DFR71_6645</name>
</gene>
<keyword evidence="3" id="KW-1185">Reference proteome</keyword>
<dbReference type="EMBL" id="SMFR01000013">
    <property type="protein sequence ID" value="TCJ88103.1"/>
    <property type="molecule type" value="Genomic_DNA"/>
</dbReference>
<protein>
    <recommendedName>
        <fullName evidence="4">Ribbon-helix-helix CopG family protein</fullName>
    </recommendedName>
</protein>
<evidence type="ECO:0008006" key="4">
    <source>
        <dbReference type="Google" id="ProtNLM"/>
    </source>
</evidence>
<comment type="caution">
    <text evidence="2">The sequence shown here is derived from an EMBL/GenBank/DDBJ whole genome shotgun (WGS) entry which is preliminary data.</text>
</comment>
<accession>A0A4R1F2U8</accession>
<evidence type="ECO:0000313" key="2">
    <source>
        <dbReference type="EMBL" id="TCJ88103.1"/>
    </source>
</evidence>
<proteinExistence type="predicted"/>
<dbReference type="STRING" id="1210063.GCA_001612665_06520"/>
<organism evidence="2 3">
    <name type="scientific">Nocardia alba</name>
    <dbReference type="NCBI Taxonomy" id="225051"/>
    <lineage>
        <taxon>Bacteria</taxon>
        <taxon>Bacillati</taxon>
        <taxon>Actinomycetota</taxon>
        <taxon>Actinomycetes</taxon>
        <taxon>Mycobacteriales</taxon>
        <taxon>Nocardiaceae</taxon>
        <taxon>Nocardia</taxon>
    </lineage>
</organism>
<feature type="region of interest" description="Disordered" evidence="1">
    <location>
        <begin position="64"/>
        <end position="83"/>
    </location>
</feature>
<name>A0A4R1F2U8_9NOCA</name>
<reference evidence="2 3" key="1">
    <citation type="submission" date="2019-03" db="EMBL/GenBank/DDBJ databases">
        <title>Genomic Encyclopedia of Type Strains, Phase IV (KMG-IV): sequencing the most valuable type-strain genomes for metagenomic binning, comparative biology and taxonomic classification.</title>
        <authorList>
            <person name="Goeker M."/>
        </authorList>
    </citation>
    <scope>NUCLEOTIDE SEQUENCE [LARGE SCALE GENOMIC DNA]</scope>
    <source>
        <strain evidence="2 3">DSM 44684</strain>
    </source>
</reference>